<proteinExistence type="predicted"/>
<name>A0A381UV10_9ZZZZ</name>
<organism evidence="1">
    <name type="scientific">marine metagenome</name>
    <dbReference type="NCBI Taxonomy" id="408172"/>
    <lineage>
        <taxon>unclassified sequences</taxon>
        <taxon>metagenomes</taxon>
        <taxon>ecological metagenomes</taxon>
    </lineage>
</organism>
<dbReference type="Gene3D" id="3.10.129.10">
    <property type="entry name" value="Hotdog Thioesterase"/>
    <property type="match status" value="1"/>
</dbReference>
<dbReference type="GO" id="GO:0005739">
    <property type="term" value="C:mitochondrion"/>
    <property type="evidence" value="ECO:0007669"/>
    <property type="project" value="TreeGrafter"/>
</dbReference>
<protein>
    <recommendedName>
        <fullName evidence="2">MaoC-like domain-containing protein</fullName>
    </recommendedName>
</protein>
<evidence type="ECO:0000313" key="1">
    <source>
        <dbReference type="EMBL" id="SVA31975.1"/>
    </source>
</evidence>
<reference evidence="1" key="1">
    <citation type="submission" date="2018-05" db="EMBL/GenBank/DDBJ databases">
        <authorList>
            <person name="Lanie J.A."/>
            <person name="Ng W.-L."/>
            <person name="Kazmierczak K.M."/>
            <person name="Andrzejewski T.M."/>
            <person name="Davidsen T.M."/>
            <person name="Wayne K.J."/>
            <person name="Tettelin H."/>
            <person name="Glass J.I."/>
            <person name="Rusch D."/>
            <person name="Podicherti R."/>
            <person name="Tsui H.-C.T."/>
            <person name="Winkler M.E."/>
        </authorList>
    </citation>
    <scope>NUCLEOTIDE SEQUENCE</scope>
</reference>
<accession>A0A381UV10</accession>
<gene>
    <name evidence="1" type="ORF">METZ01_LOCUS84829</name>
</gene>
<dbReference type="InterPro" id="IPR052741">
    <property type="entry name" value="Mitochondrial_HTD2"/>
</dbReference>
<dbReference type="AlphaFoldDB" id="A0A381UV10"/>
<evidence type="ECO:0008006" key="2">
    <source>
        <dbReference type="Google" id="ProtNLM"/>
    </source>
</evidence>
<dbReference type="SUPFAM" id="SSF54637">
    <property type="entry name" value="Thioesterase/thiol ester dehydrase-isomerase"/>
    <property type="match status" value="1"/>
</dbReference>
<dbReference type="InterPro" id="IPR029069">
    <property type="entry name" value="HotDog_dom_sf"/>
</dbReference>
<sequence length="137" mass="15137">MPTLSTVAVGTRLVERTHEPSMVSLFLYNAVIWNPHRIHFDETYTTQVEKHRGIVVDGPLQGDWLSQAVTEWLGDDGALLELEYSNRRAAYLGERLRAGGEVTAIDTSLGTVTLSIYIKTGNDVVTSPGRAVVRLRA</sequence>
<dbReference type="PANTHER" id="PTHR28152:SF1">
    <property type="entry name" value="HYDROXYACYL-THIOESTER DEHYDRATASE TYPE 2, MITOCHONDRIAL"/>
    <property type="match status" value="1"/>
</dbReference>
<dbReference type="GO" id="GO:0019171">
    <property type="term" value="F:(3R)-hydroxyacyl-[acyl-carrier-protein] dehydratase activity"/>
    <property type="evidence" value="ECO:0007669"/>
    <property type="project" value="TreeGrafter"/>
</dbReference>
<dbReference type="PANTHER" id="PTHR28152">
    <property type="entry name" value="HYDROXYACYL-THIOESTER DEHYDRATASE TYPE 2, MITOCHONDRIAL"/>
    <property type="match status" value="1"/>
</dbReference>
<dbReference type="EMBL" id="UINC01007199">
    <property type="protein sequence ID" value="SVA31975.1"/>
    <property type="molecule type" value="Genomic_DNA"/>
</dbReference>